<feature type="compositionally biased region" description="Gly residues" evidence="1">
    <location>
        <begin position="55"/>
        <end position="66"/>
    </location>
</feature>
<feature type="transmembrane region" description="Helical" evidence="2">
    <location>
        <begin position="240"/>
        <end position="264"/>
    </location>
</feature>
<feature type="transmembrane region" description="Helical" evidence="2">
    <location>
        <begin position="347"/>
        <end position="375"/>
    </location>
</feature>
<organism evidence="3 4">
    <name type="scientific">Streptomyces tardus</name>
    <dbReference type="NCBI Taxonomy" id="2780544"/>
    <lineage>
        <taxon>Bacteria</taxon>
        <taxon>Bacillati</taxon>
        <taxon>Actinomycetota</taxon>
        <taxon>Actinomycetes</taxon>
        <taxon>Kitasatosporales</taxon>
        <taxon>Streptomycetaceae</taxon>
        <taxon>Streptomyces</taxon>
    </lineage>
</organism>
<comment type="caution">
    <text evidence="3">The sequence shown here is derived from an EMBL/GenBank/DDBJ whole genome shotgun (WGS) entry which is preliminary data.</text>
</comment>
<dbReference type="PANTHER" id="PTHR33133">
    <property type="entry name" value="OS08G0107100 PROTEIN-RELATED"/>
    <property type="match status" value="1"/>
</dbReference>
<dbReference type="Proteomes" id="UP000694501">
    <property type="component" value="Unassembled WGS sequence"/>
</dbReference>
<feature type="transmembrane region" description="Helical" evidence="2">
    <location>
        <begin position="109"/>
        <end position="132"/>
    </location>
</feature>
<accession>A0A949JEL2</accession>
<reference evidence="3" key="1">
    <citation type="submission" date="2021-06" db="EMBL/GenBank/DDBJ databases">
        <title>Sequencing of actinobacteria type strains.</title>
        <authorList>
            <person name="Nguyen G.-S."/>
            <person name="Wentzel A."/>
        </authorList>
    </citation>
    <scope>NUCLEOTIDE SEQUENCE</scope>
    <source>
        <strain evidence="3">P38-E01</strain>
    </source>
</reference>
<keyword evidence="2" id="KW-1133">Transmembrane helix</keyword>
<keyword evidence="4" id="KW-1185">Reference proteome</keyword>
<evidence type="ECO:0000313" key="3">
    <source>
        <dbReference type="EMBL" id="MBU7598658.1"/>
    </source>
</evidence>
<dbReference type="Pfam" id="PF24400">
    <property type="entry name" value="DUF7544"/>
    <property type="match status" value="1"/>
</dbReference>
<keyword evidence="2" id="KW-0472">Membrane</keyword>
<evidence type="ECO:0000313" key="4">
    <source>
        <dbReference type="Proteomes" id="UP000694501"/>
    </source>
</evidence>
<dbReference type="EMBL" id="JAELVF020000001">
    <property type="protein sequence ID" value="MBU7598658.1"/>
    <property type="molecule type" value="Genomic_DNA"/>
</dbReference>
<dbReference type="InterPro" id="IPR055966">
    <property type="entry name" value="DUF7544"/>
</dbReference>
<feature type="transmembrane region" description="Helical" evidence="2">
    <location>
        <begin position="210"/>
        <end position="234"/>
    </location>
</feature>
<feature type="transmembrane region" description="Helical" evidence="2">
    <location>
        <begin position="303"/>
        <end position="327"/>
    </location>
</feature>
<keyword evidence="2" id="KW-0812">Transmembrane</keyword>
<feature type="transmembrane region" description="Helical" evidence="2">
    <location>
        <begin position="168"/>
        <end position="190"/>
    </location>
</feature>
<name>A0A949JEL2_9ACTN</name>
<protein>
    <recommendedName>
        <fullName evidence="5">Glycerophosphoryl diester phosphodiesterase membrane domain-containing protein</fullName>
    </recommendedName>
</protein>
<evidence type="ECO:0000256" key="1">
    <source>
        <dbReference type="SAM" id="MobiDB-lite"/>
    </source>
</evidence>
<feature type="region of interest" description="Disordered" evidence="1">
    <location>
        <begin position="1"/>
        <end position="79"/>
    </location>
</feature>
<gene>
    <name evidence="3" type="ORF">JGS22_013800</name>
</gene>
<evidence type="ECO:0000256" key="2">
    <source>
        <dbReference type="SAM" id="Phobius"/>
    </source>
</evidence>
<dbReference type="AlphaFoldDB" id="A0A949JEL2"/>
<evidence type="ECO:0008006" key="5">
    <source>
        <dbReference type="Google" id="ProtNLM"/>
    </source>
</evidence>
<proteinExistence type="predicted"/>
<dbReference type="PANTHER" id="PTHR33133:SF1">
    <property type="entry name" value="EXPRESSED PROTEIN-RELATED"/>
    <property type="match status" value="1"/>
</dbReference>
<sequence>MNESPGWASPGSTPPEPDRSPQTPQGEQPARPDGAVPEPGWSGRQPPAAPSGWGAPTGGNFSGGPHGRWHNSWQHPPAAKPGVIPLRPLDVSEILDGAVSTIRAHWRPALGIALGVAIALELVVTLTTGLWFRDNQSIRELESAETPTMSQVTAAYRELLSAQIVPTLAGLVASVLATALLTMVVSRAVLGRSVSVTEVWRDSRPMLLRLFGLSLLLLVIVVLPVVVGVLPGLLVGLGGATASGVMLSLLGLTAGAVVAVWLWVRLSLSAPALMLEKQGIGTALVRSAKLVRNSWWRTFGIQALAYLLMMVLAFVVGLVTSVIAAMASGDGLGEMLGAGATNQSWTYLVVLGIGAVISSTLTLPFAAGVTTLVYIDRRIRREALDLELARAAGISDADGPSAAGTPPIR</sequence>
<dbReference type="RefSeq" id="WP_211039821.1">
    <property type="nucleotide sequence ID" value="NZ_JAELVF020000001.1"/>
</dbReference>